<dbReference type="GO" id="GO:0106245">
    <property type="term" value="F:L-serine-phosphatidylethanolamine phosphatidyltransferase activity"/>
    <property type="evidence" value="ECO:0007669"/>
    <property type="project" value="InterPro"/>
</dbReference>
<feature type="transmembrane region" description="Helical" evidence="2">
    <location>
        <begin position="329"/>
        <end position="347"/>
    </location>
</feature>
<evidence type="ECO:0000256" key="2">
    <source>
        <dbReference type="SAM" id="Phobius"/>
    </source>
</evidence>
<feature type="region of interest" description="Disordered" evidence="1">
    <location>
        <begin position="165"/>
        <end position="190"/>
    </location>
</feature>
<dbReference type="InterPro" id="IPR014710">
    <property type="entry name" value="RmlC-like_jellyroll"/>
</dbReference>
<dbReference type="Gene3D" id="2.60.120.10">
    <property type="entry name" value="Jelly Rolls"/>
    <property type="match status" value="1"/>
</dbReference>
<evidence type="ECO:0000259" key="3">
    <source>
        <dbReference type="Pfam" id="PF06172"/>
    </source>
</evidence>
<dbReference type="CDD" id="cd06121">
    <property type="entry name" value="cupin_YML079wp"/>
    <property type="match status" value="1"/>
</dbReference>
<dbReference type="AlphaFoldDB" id="A0A9W7F0G4"/>
<organism evidence="4 5">
    <name type="scientific">Triparma strigata</name>
    <dbReference type="NCBI Taxonomy" id="1606541"/>
    <lineage>
        <taxon>Eukaryota</taxon>
        <taxon>Sar</taxon>
        <taxon>Stramenopiles</taxon>
        <taxon>Ochrophyta</taxon>
        <taxon>Bolidophyceae</taxon>
        <taxon>Parmales</taxon>
        <taxon>Triparmaceae</taxon>
        <taxon>Triparma</taxon>
    </lineage>
</organism>
<feature type="transmembrane region" description="Helical" evidence="2">
    <location>
        <begin position="261"/>
        <end position="282"/>
    </location>
</feature>
<feature type="transmembrane region" description="Helical" evidence="2">
    <location>
        <begin position="473"/>
        <end position="496"/>
    </location>
</feature>
<feature type="transmembrane region" description="Helical" evidence="2">
    <location>
        <begin position="229"/>
        <end position="249"/>
    </location>
</feature>
<dbReference type="SUPFAM" id="SSF51182">
    <property type="entry name" value="RmlC-like cupins"/>
    <property type="match status" value="1"/>
</dbReference>
<feature type="transmembrane region" description="Helical" evidence="2">
    <location>
        <begin position="508"/>
        <end position="528"/>
    </location>
</feature>
<accession>A0A9W7F0G4</accession>
<evidence type="ECO:0000256" key="1">
    <source>
        <dbReference type="SAM" id="MobiDB-lite"/>
    </source>
</evidence>
<gene>
    <name evidence="4" type="ORF">TrST_g8203</name>
</gene>
<dbReference type="Pfam" id="PF03034">
    <property type="entry name" value="PSS"/>
    <property type="match status" value="1"/>
</dbReference>
<dbReference type="InterPro" id="IPR009327">
    <property type="entry name" value="Cupin_DUF985"/>
</dbReference>
<keyword evidence="2" id="KW-0472">Membrane</keyword>
<evidence type="ECO:0000313" key="4">
    <source>
        <dbReference type="EMBL" id="GMH97385.1"/>
    </source>
</evidence>
<dbReference type="PANTHER" id="PTHR33387">
    <property type="entry name" value="RMLC-LIKE JELLY ROLL FOLD PROTEIN"/>
    <property type="match status" value="1"/>
</dbReference>
<reference evidence="5" key="1">
    <citation type="journal article" date="2023" name="Commun. Biol.">
        <title>Genome analysis of Parmales, the sister group of diatoms, reveals the evolutionary specialization of diatoms from phago-mixotrophs to photoautotrophs.</title>
        <authorList>
            <person name="Ban H."/>
            <person name="Sato S."/>
            <person name="Yoshikawa S."/>
            <person name="Yamada K."/>
            <person name="Nakamura Y."/>
            <person name="Ichinomiya M."/>
            <person name="Sato N."/>
            <person name="Blanc-Mathieu R."/>
            <person name="Endo H."/>
            <person name="Kuwata A."/>
            <person name="Ogata H."/>
        </authorList>
    </citation>
    <scope>NUCLEOTIDE SEQUENCE [LARGE SCALE GENOMIC DNA]</scope>
    <source>
        <strain evidence="5">NIES 3701</strain>
    </source>
</reference>
<dbReference type="PANTHER" id="PTHR33387:SF3">
    <property type="entry name" value="DUF985 DOMAIN-CONTAINING PROTEIN"/>
    <property type="match status" value="1"/>
</dbReference>
<protein>
    <recommendedName>
        <fullName evidence="3">DUF985 domain-containing protein</fullName>
    </recommendedName>
</protein>
<dbReference type="InterPro" id="IPR004277">
    <property type="entry name" value="PSS"/>
</dbReference>
<keyword evidence="5" id="KW-1185">Reference proteome</keyword>
<dbReference type="GO" id="GO:0006659">
    <property type="term" value="P:phosphatidylserine biosynthetic process"/>
    <property type="evidence" value="ECO:0007669"/>
    <property type="project" value="InterPro"/>
</dbReference>
<dbReference type="EMBL" id="BRXY01000490">
    <property type="protein sequence ID" value="GMH97385.1"/>
    <property type="molecule type" value="Genomic_DNA"/>
</dbReference>
<name>A0A9W7F0G4_9STRA</name>
<feature type="compositionally biased region" description="Basic and acidic residues" evidence="1">
    <location>
        <begin position="176"/>
        <end position="190"/>
    </location>
</feature>
<dbReference type="InterPro" id="IPR039935">
    <property type="entry name" value="YML079W-like"/>
</dbReference>
<keyword evidence="2" id="KW-0812">Transmembrane</keyword>
<proteinExistence type="predicted"/>
<feature type="transmembrane region" description="Helical" evidence="2">
    <location>
        <begin position="201"/>
        <end position="217"/>
    </location>
</feature>
<keyword evidence="2" id="KW-1133">Transmembrane helix</keyword>
<sequence length="677" mass="76474">MPALSKEVKELIELYDLEEHPEGGYFTETYRADQEVETPMGIRSASTAIKFLVTKNSVSRLHRIESDEVWHFYEGGPMSVVELDADEPGHVRTTVLGPDDLKQYVVKAGTWFGSHPNSGTDYSLVGCTVAPGFAFEDFELASPAGLKAEFPKAKAIITKLTKGLTDKNSSNTNRPKGADKPGKVMEHPVFRTSPNEKPRQLMLSLAVFAGMVYYSAANRNTSLASDQEAFQTAVVFVFIAFEMFIFLQVRDLLTIWPHPGFWRLVFGFGAFYALILVSMLMLDFTRARWVLEAILGDIGSYASYEKKTQEVAEVMSSCKMTWDTAPAILFKQIFGAPWFLSHALGWMGKMMIFRDWKVCLIAALLFEFTEMTLSYVCPEFEECWWDSIFLDTLGANLLGMWVGTHVNKFIVSYSKASTTSVVRGGDAMHVGATLDWAGKEDRSKGTEKLASMLNPLIHDSTYKWTIFKNPLRLFQVAVLIAVMLFIETNTFLMMNTMGIPHDAWYNKVRLALFGFMSIPAAAEWYVYIEQTARAGHDAARIGPACWLCFCVALLENCLFWKFFPKHFVAELDKLHGFILVPTNTLTKHVCAWVLFLTWAVLRYKVVGYGVDEEELDSEEKKIISKLVSSRKSRGRLSIIKAVPATLHAKFLKTELVDLLLYASVIPLLCLYTEWKWV</sequence>
<feature type="transmembrane region" description="Helical" evidence="2">
    <location>
        <begin position="540"/>
        <end position="563"/>
    </location>
</feature>
<dbReference type="InterPro" id="IPR011051">
    <property type="entry name" value="RmlC_Cupin_sf"/>
</dbReference>
<evidence type="ECO:0000313" key="5">
    <source>
        <dbReference type="Proteomes" id="UP001165085"/>
    </source>
</evidence>
<dbReference type="OrthoDB" id="6614653at2759"/>
<comment type="caution">
    <text evidence="4">The sequence shown here is derived from an EMBL/GenBank/DDBJ whole genome shotgun (WGS) entry which is preliminary data.</text>
</comment>
<dbReference type="Proteomes" id="UP001165085">
    <property type="component" value="Unassembled WGS sequence"/>
</dbReference>
<dbReference type="Pfam" id="PF06172">
    <property type="entry name" value="Cupin_5"/>
    <property type="match status" value="1"/>
</dbReference>
<feature type="domain" description="DUF985" evidence="3">
    <location>
        <begin position="9"/>
        <end position="141"/>
    </location>
</feature>
<feature type="transmembrane region" description="Helical" evidence="2">
    <location>
        <begin position="575"/>
        <end position="601"/>
    </location>
</feature>